<evidence type="ECO:0008006" key="3">
    <source>
        <dbReference type="Google" id="ProtNLM"/>
    </source>
</evidence>
<reference evidence="1 2" key="1">
    <citation type="submission" date="2022-10" db="EMBL/GenBank/DDBJ databases">
        <title>Pararhodobacter sp. nov., isolated from marine algae.</title>
        <authorList>
            <person name="Choi B.J."/>
            <person name="Kim J.M."/>
            <person name="Lee J.K."/>
            <person name="Choi D.G."/>
            <person name="Jeon C.O."/>
        </authorList>
    </citation>
    <scope>NUCLEOTIDE SEQUENCE [LARGE SCALE GENOMIC DNA]</scope>
    <source>
        <strain evidence="1 2">ZQ420</strain>
    </source>
</reference>
<keyword evidence="2" id="KW-1185">Reference proteome</keyword>
<dbReference type="Proteomes" id="UP001208938">
    <property type="component" value="Unassembled WGS sequence"/>
</dbReference>
<name>A0ABT3GZZ7_9RHOB</name>
<sequence>MTAAALPALAQTAFTDTAAGRPAMRDVSGMIMLDYSTITLSDGGAFDLFGVHYMQRANDWLYYGVGAFAPLAQGDYGGFFGADATLHIQRRIAGNWFANAGISVGAAAGGASVAGIQSLSGDGFYSRAYVGLGYTYRNLSFGVNYARVAIAGSPINDATINFFVQRPFSFSVGSYGDAGSVVSSADFDAPAHENIVSLQFNNFAQINPTGRYTGDIGVASTQFTHFHNPNLYSFFAVDIGVTGLHWYNQAHGGIGTRVALSPNVNLYGQIGLGSSGWVTDTVDTGPGFIIYPKAMLEYLWGNGVGATVSAGYLYAPMGTSRNWTLGLGLNYHLSHSEAQARSAPNGLDYSLRGIRLNVFGRTTSSITYNGRESDGISMIAVQADYALSDHWYIAGQIAAAATAFRGYAGYAEGFVGVGWQSNAYANGRLQAYAQLMYGLNDVGVDAAHEVGALLYPAVGVSYHLNDRLSLYSQLGAAVSLGQYVGSHTNTFENYSIGLGVTYRFSLPTRS</sequence>
<gene>
    <name evidence="1" type="ORF">OKW52_12600</name>
</gene>
<dbReference type="EMBL" id="JAPDFL010000001">
    <property type="protein sequence ID" value="MCW1933073.1"/>
    <property type="molecule type" value="Genomic_DNA"/>
</dbReference>
<accession>A0ABT3GZZ7</accession>
<evidence type="ECO:0000313" key="1">
    <source>
        <dbReference type="EMBL" id="MCW1933073.1"/>
    </source>
</evidence>
<dbReference type="RefSeq" id="WP_264506022.1">
    <property type="nucleotide sequence ID" value="NZ_JAPDFL010000001.1"/>
</dbReference>
<protein>
    <recommendedName>
        <fullName evidence="3">Porin</fullName>
    </recommendedName>
</protein>
<proteinExistence type="predicted"/>
<evidence type="ECO:0000313" key="2">
    <source>
        <dbReference type="Proteomes" id="UP001208938"/>
    </source>
</evidence>
<organism evidence="1 2">
    <name type="scientific">Pararhodobacter zhoushanensis</name>
    <dbReference type="NCBI Taxonomy" id="2479545"/>
    <lineage>
        <taxon>Bacteria</taxon>
        <taxon>Pseudomonadati</taxon>
        <taxon>Pseudomonadota</taxon>
        <taxon>Alphaproteobacteria</taxon>
        <taxon>Rhodobacterales</taxon>
        <taxon>Paracoccaceae</taxon>
        <taxon>Pararhodobacter</taxon>
    </lineage>
</organism>
<comment type="caution">
    <text evidence="1">The sequence shown here is derived from an EMBL/GenBank/DDBJ whole genome shotgun (WGS) entry which is preliminary data.</text>
</comment>